<reference evidence="8 10" key="1">
    <citation type="submission" date="2020-08" db="EMBL/GenBank/DDBJ databases">
        <title>Plant Genome Project.</title>
        <authorList>
            <person name="Zhang R.-G."/>
        </authorList>
    </citation>
    <scope>NUCLEOTIDE SEQUENCE [LARGE SCALE GENOMIC DNA]</scope>
    <source>
        <tissue evidence="8">Rhizome</tissue>
    </source>
</reference>
<dbReference type="PANTHER" id="PTHR45933">
    <property type="entry name" value="PROTEIN C2-DOMAIN ABA-RELATED 4"/>
    <property type="match status" value="1"/>
</dbReference>
<evidence type="ECO:0000259" key="7">
    <source>
        <dbReference type="PROSITE" id="PS50004"/>
    </source>
</evidence>
<dbReference type="SMART" id="SM00239">
    <property type="entry name" value="C2"/>
    <property type="match status" value="1"/>
</dbReference>
<comment type="subcellular location">
    <subcellularLocation>
        <location evidence="1">Membrane</location>
    </subcellularLocation>
</comment>
<evidence type="ECO:0000313" key="9">
    <source>
        <dbReference type="EMBL" id="KAG6515021.1"/>
    </source>
</evidence>
<evidence type="ECO:0000313" key="8">
    <source>
        <dbReference type="EMBL" id="KAG6511298.1"/>
    </source>
</evidence>
<dbReference type="Proteomes" id="UP000734854">
    <property type="component" value="Unassembled WGS sequence"/>
</dbReference>
<dbReference type="PANTHER" id="PTHR45933:SF20">
    <property type="entry name" value="OS07G0108400 PROTEIN"/>
    <property type="match status" value="1"/>
</dbReference>
<dbReference type="PROSITE" id="PS50004">
    <property type="entry name" value="C2"/>
    <property type="match status" value="1"/>
</dbReference>
<evidence type="ECO:0000256" key="3">
    <source>
        <dbReference type="ARBA" id="ARBA00022723"/>
    </source>
</evidence>
<dbReference type="CDD" id="cd04038">
    <property type="entry name" value="C2_ArfGAP"/>
    <property type="match status" value="1"/>
</dbReference>
<dbReference type="OrthoDB" id="73919at2759"/>
<dbReference type="GO" id="GO:0008289">
    <property type="term" value="F:lipid binding"/>
    <property type="evidence" value="ECO:0007669"/>
    <property type="project" value="UniProtKB-KW"/>
</dbReference>
<dbReference type="Pfam" id="PF00168">
    <property type="entry name" value="C2"/>
    <property type="match status" value="1"/>
</dbReference>
<dbReference type="GO" id="GO:0016020">
    <property type="term" value="C:membrane"/>
    <property type="evidence" value="ECO:0007669"/>
    <property type="project" value="UniProtKB-SubCell"/>
</dbReference>
<dbReference type="GO" id="GO:0005096">
    <property type="term" value="F:GTPase activator activity"/>
    <property type="evidence" value="ECO:0007669"/>
    <property type="project" value="UniProtKB-KW"/>
</dbReference>
<gene>
    <name evidence="9" type="ORF">ZIOFF_025399</name>
    <name evidence="8" type="ORF">ZIOFF_029357</name>
</gene>
<accession>A0A8J5GTM7</accession>
<dbReference type="EMBL" id="JACMSC010000008">
    <property type="protein sequence ID" value="KAG6511298.1"/>
    <property type="molecule type" value="Genomic_DNA"/>
</dbReference>
<proteinExistence type="predicted"/>
<dbReference type="AlphaFoldDB" id="A0A8J5GTM7"/>
<evidence type="ECO:0000256" key="2">
    <source>
        <dbReference type="ARBA" id="ARBA00022468"/>
    </source>
</evidence>
<keyword evidence="5" id="KW-0446">Lipid-binding</keyword>
<keyword evidence="10" id="KW-1185">Reference proteome</keyword>
<keyword evidence="2" id="KW-0343">GTPase activation</keyword>
<evidence type="ECO:0000256" key="5">
    <source>
        <dbReference type="ARBA" id="ARBA00023121"/>
    </source>
</evidence>
<evidence type="ECO:0000313" key="10">
    <source>
        <dbReference type="Proteomes" id="UP000734854"/>
    </source>
</evidence>
<dbReference type="InterPro" id="IPR000008">
    <property type="entry name" value="C2_dom"/>
</dbReference>
<evidence type="ECO:0000256" key="1">
    <source>
        <dbReference type="ARBA" id="ARBA00004370"/>
    </source>
</evidence>
<keyword evidence="4" id="KW-0106">Calcium</keyword>
<name>A0A8J5GTM7_ZINOF</name>
<keyword evidence="6" id="KW-0472">Membrane</keyword>
<feature type="domain" description="C2" evidence="7">
    <location>
        <begin position="1"/>
        <end position="103"/>
    </location>
</feature>
<dbReference type="EMBL" id="JACMSC010000007">
    <property type="protein sequence ID" value="KAG6515021.1"/>
    <property type="molecule type" value="Genomic_DNA"/>
</dbReference>
<evidence type="ECO:0000256" key="4">
    <source>
        <dbReference type="ARBA" id="ARBA00022837"/>
    </source>
</evidence>
<keyword evidence="3" id="KW-0479">Metal-binding</keyword>
<dbReference type="InterPro" id="IPR044562">
    <property type="entry name" value="CAR1-11"/>
</dbReference>
<dbReference type="GO" id="GO:0046872">
    <property type="term" value="F:metal ion binding"/>
    <property type="evidence" value="ECO:0007669"/>
    <property type="project" value="UniProtKB-KW"/>
</dbReference>
<evidence type="ECO:0000256" key="6">
    <source>
        <dbReference type="ARBA" id="ARBA00023136"/>
    </source>
</evidence>
<sequence length="165" mass="18599">MENLLGLLRVRVVKGINLAYRDATGSDPYVVVRMGNQKLKTSVKKNNVNPIWNEDLTLTVSNPLQPVKLKVYDKDTFSRDDKMGDAEIDIEPFVEAVKMNLSGLPNGTTIRRVYPNRQNCLADESGIVWRDDKVVQDIILRLRNVESGELELQLMWISIPGAAGF</sequence>
<organism evidence="8 10">
    <name type="scientific">Zingiber officinale</name>
    <name type="common">Ginger</name>
    <name type="synonym">Amomum zingiber</name>
    <dbReference type="NCBI Taxonomy" id="94328"/>
    <lineage>
        <taxon>Eukaryota</taxon>
        <taxon>Viridiplantae</taxon>
        <taxon>Streptophyta</taxon>
        <taxon>Embryophyta</taxon>
        <taxon>Tracheophyta</taxon>
        <taxon>Spermatophyta</taxon>
        <taxon>Magnoliopsida</taxon>
        <taxon>Liliopsida</taxon>
        <taxon>Zingiberales</taxon>
        <taxon>Zingiberaceae</taxon>
        <taxon>Zingiber</taxon>
    </lineage>
</organism>
<comment type="caution">
    <text evidence="8">The sequence shown here is derived from an EMBL/GenBank/DDBJ whole genome shotgun (WGS) entry which is preliminary data.</text>
</comment>
<protein>
    <recommendedName>
        <fullName evidence="7">C2 domain-containing protein</fullName>
    </recommendedName>
</protein>